<protein>
    <recommendedName>
        <fullName evidence="5">5-formyltetrahydrofolate cyclo-ligase</fullName>
        <ecNumber evidence="5">6.3.3.2</ecNumber>
    </recommendedName>
</protein>
<keyword evidence="5" id="KW-0460">Magnesium</keyword>
<reference evidence="6 7" key="1">
    <citation type="submission" date="2019-07" db="EMBL/GenBank/DDBJ databases">
        <authorList>
            <person name="Zhao L.H."/>
        </authorList>
    </citation>
    <scope>NUCLEOTIDE SEQUENCE [LARGE SCALE GENOMIC DNA]</scope>
    <source>
        <strain evidence="6 7">Co35</strain>
    </source>
</reference>
<dbReference type="Proteomes" id="UP000316988">
    <property type="component" value="Unassembled WGS sequence"/>
</dbReference>
<feature type="binding site" evidence="4">
    <location>
        <begin position="9"/>
        <end position="13"/>
    </location>
    <ligand>
        <name>ATP</name>
        <dbReference type="ChEBI" id="CHEBI:30616"/>
    </ligand>
</feature>
<feature type="binding site" evidence="4">
    <location>
        <position position="55"/>
    </location>
    <ligand>
        <name>substrate</name>
    </ligand>
</feature>
<dbReference type="GO" id="GO:0046872">
    <property type="term" value="F:metal ion binding"/>
    <property type="evidence" value="ECO:0007669"/>
    <property type="project" value="UniProtKB-KW"/>
</dbReference>
<evidence type="ECO:0000256" key="4">
    <source>
        <dbReference type="PIRSR" id="PIRSR006806-1"/>
    </source>
</evidence>
<accession>A0A554SQB7</accession>
<dbReference type="InterPro" id="IPR037171">
    <property type="entry name" value="NagB/RpiA_transferase-like"/>
</dbReference>
<organism evidence="6 7">
    <name type="scientific">Aeromicrobium piscarium</name>
    <dbReference type="NCBI Taxonomy" id="2590901"/>
    <lineage>
        <taxon>Bacteria</taxon>
        <taxon>Bacillati</taxon>
        <taxon>Actinomycetota</taxon>
        <taxon>Actinomycetes</taxon>
        <taxon>Propionibacteriales</taxon>
        <taxon>Nocardioidaceae</taxon>
        <taxon>Aeromicrobium</taxon>
    </lineage>
</organism>
<comment type="caution">
    <text evidence="6">The sequence shown here is derived from an EMBL/GenBank/DDBJ whole genome shotgun (WGS) entry which is preliminary data.</text>
</comment>
<keyword evidence="6" id="KW-0436">Ligase</keyword>
<dbReference type="RefSeq" id="WP_143911466.1">
    <property type="nucleotide sequence ID" value="NZ_VLNT01000001.1"/>
</dbReference>
<feature type="binding site" evidence="4">
    <location>
        <position position="60"/>
    </location>
    <ligand>
        <name>substrate</name>
    </ligand>
</feature>
<dbReference type="NCBIfam" id="TIGR02727">
    <property type="entry name" value="MTHFS_bact"/>
    <property type="match status" value="1"/>
</dbReference>
<dbReference type="SUPFAM" id="SSF100950">
    <property type="entry name" value="NagB/RpiA/CoA transferase-like"/>
    <property type="match status" value="1"/>
</dbReference>
<dbReference type="InterPro" id="IPR024185">
    <property type="entry name" value="FTHF_cligase-like_sf"/>
</dbReference>
<dbReference type="EMBL" id="VLNT01000001">
    <property type="protein sequence ID" value="TSD68526.1"/>
    <property type="molecule type" value="Genomic_DNA"/>
</dbReference>
<dbReference type="EC" id="6.3.3.2" evidence="5"/>
<keyword evidence="5" id="KW-0479">Metal-binding</keyword>
<sequence length="193" mass="20450">MSGSAPANKPILRRELLARRRARPAAERRASGETLALHALSQLALTRGPRIACYLPMAEEPDTLPLIEALRGRGVEVIVPVSEPATRMLDWVLVDDEPTTLGAHGIAEPSGARLGPGALATCATAFVPALAVDHAGHRLGRGAGYYDRALEHYPGLTCAIVFADELVPALPHEPHDVTVNVALTPAGIFRPEA</sequence>
<dbReference type="GO" id="GO:0009396">
    <property type="term" value="P:folic acid-containing compound biosynthetic process"/>
    <property type="evidence" value="ECO:0007669"/>
    <property type="project" value="TreeGrafter"/>
</dbReference>
<dbReference type="GO" id="GO:0030272">
    <property type="term" value="F:5-formyltetrahydrofolate cyclo-ligase activity"/>
    <property type="evidence" value="ECO:0007669"/>
    <property type="project" value="UniProtKB-EC"/>
</dbReference>
<dbReference type="Pfam" id="PF01812">
    <property type="entry name" value="5-FTHF_cyc-lig"/>
    <property type="match status" value="1"/>
</dbReference>
<name>A0A554SQB7_9ACTN</name>
<evidence type="ECO:0000313" key="7">
    <source>
        <dbReference type="Proteomes" id="UP000316988"/>
    </source>
</evidence>
<evidence type="ECO:0000256" key="3">
    <source>
        <dbReference type="ARBA" id="ARBA00022840"/>
    </source>
</evidence>
<comment type="cofactor">
    <cofactor evidence="5">
        <name>Mg(2+)</name>
        <dbReference type="ChEBI" id="CHEBI:18420"/>
    </cofactor>
</comment>
<dbReference type="GO" id="GO:0035999">
    <property type="term" value="P:tetrahydrofolate interconversion"/>
    <property type="evidence" value="ECO:0007669"/>
    <property type="project" value="TreeGrafter"/>
</dbReference>
<keyword evidence="2 4" id="KW-0547">Nucleotide-binding</keyword>
<keyword evidence="7" id="KW-1185">Reference proteome</keyword>
<dbReference type="OrthoDB" id="3242798at2"/>
<dbReference type="PANTHER" id="PTHR23407:SF1">
    <property type="entry name" value="5-FORMYLTETRAHYDROFOLATE CYCLO-LIGASE"/>
    <property type="match status" value="1"/>
</dbReference>
<evidence type="ECO:0000256" key="2">
    <source>
        <dbReference type="ARBA" id="ARBA00022741"/>
    </source>
</evidence>
<dbReference type="PIRSF" id="PIRSF006806">
    <property type="entry name" value="FTHF_cligase"/>
    <property type="match status" value="1"/>
</dbReference>
<dbReference type="PANTHER" id="PTHR23407">
    <property type="entry name" value="ATPASE INHIBITOR/5-FORMYLTETRAHYDROFOLATE CYCLO-LIGASE"/>
    <property type="match status" value="1"/>
</dbReference>
<dbReference type="AlphaFoldDB" id="A0A554SQB7"/>
<comment type="similarity">
    <text evidence="1 5">Belongs to the 5-formyltetrahydrofolate cyclo-ligase family.</text>
</comment>
<evidence type="ECO:0000256" key="5">
    <source>
        <dbReference type="RuleBase" id="RU361279"/>
    </source>
</evidence>
<keyword evidence="3 4" id="KW-0067">ATP-binding</keyword>
<comment type="catalytic activity">
    <reaction evidence="5">
        <text>(6S)-5-formyl-5,6,7,8-tetrahydrofolate + ATP = (6R)-5,10-methenyltetrahydrofolate + ADP + phosphate</text>
        <dbReference type="Rhea" id="RHEA:10488"/>
        <dbReference type="ChEBI" id="CHEBI:30616"/>
        <dbReference type="ChEBI" id="CHEBI:43474"/>
        <dbReference type="ChEBI" id="CHEBI:57455"/>
        <dbReference type="ChEBI" id="CHEBI:57457"/>
        <dbReference type="ChEBI" id="CHEBI:456216"/>
        <dbReference type="EC" id="6.3.3.2"/>
    </reaction>
</comment>
<dbReference type="GO" id="GO:0005524">
    <property type="term" value="F:ATP binding"/>
    <property type="evidence" value="ECO:0007669"/>
    <property type="project" value="UniProtKB-KW"/>
</dbReference>
<gene>
    <name evidence="6" type="ORF">FNM00_02760</name>
</gene>
<evidence type="ECO:0000313" key="6">
    <source>
        <dbReference type="EMBL" id="TSD68526.1"/>
    </source>
</evidence>
<evidence type="ECO:0000256" key="1">
    <source>
        <dbReference type="ARBA" id="ARBA00010638"/>
    </source>
</evidence>
<dbReference type="Gene3D" id="3.40.50.10420">
    <property type="entry name" value="NagB/RpiA/CoA transferase-like"/>
    <property type="match status" value="1"/>
</dbReference>
<dbReference type="InterPro" id="IPR002698">
    <property type="entry name" value="FTHF_cligase"/>
</dbReference>
<feature type="binding site" evidence="4">
    <location>
        <begin position="138"/>
        <end position="146"/>
    </location>
    <ligand>
        <name>ATP</name>
        <dbReference type="ChEBI" id="CHEBI:30616"/>
    </ligand>
</feature>
<proteinExistence type="inferred from homology"/>